<keyword evidence="2" id="KW-1185">Reference proteome</keyword>
<proteinExistence type="predicted"/>
<dbReference type="EMBL" id="JAUTXU010000180">
    <property type="protein sequence ID" value="KAK3700771.1"/>
    <property type="molecule type" value="Genomic_DNA"/>
</dbReference>
<accession>A0ACC3MQW3</accession>
<reference evidence="1" key="1">
    <citation type="submission" date="2023-07" db="EMBL/GenBank/DDBJ databases">
        <title>Black Yeasts Isolated from many extreme environments.</title>
        <authorList>
            <person name="Coleine C."/>
            <person name="Stajich J.E."/>
            <person name="Selbmann L."/>
        </authorList>
    </citation>
    <scope>NUCLEOTIDE SEQUENCE</scope>
    <source>
        <strain evidence="1">CCFEE 5714</strain>
    </source>
</reference>
<name>A0ACC3MQW3_9PEZI</name>
<protein>
    <submittedName>
        <fullName evidence="1">Uncharacterized protein</fullName>
    </submittedName>
</protein>
<comment type="caution">
    <text evidence="1">The sequence shown here is derived from an EMBL/GenBank/DDBJ whole genome shotgun (WGS) entry which is preliminary data.</text>
</comment>
<evidence type="ECO:0000313" key="2">
    <source>
        <dbReference type="Proteomes" id="UP001281147"/>
    </source>
</evidence>
<gene>
    <name evidence="1" type="ORF">LTR37_015743</name>
</gene>
<evidence type="ECO:0000313" key="1">
    <source>
        <dbReference type="EMBL" id="KAK3700771.1"/>
    </source>
</evidence>
<dbReference type="Proteomes" id="UP001281147">
    <property type="component" value="Unassembled WGS sequence"/>
</dbReference>
<organism evidence="1 2">
    <name type="scientific">Vermiconidia calcicola</name>
    <dbReference type="NCBI Taxonomy" id="1690605"/>
    <lineage>
        <taxon>Eukaryota</taxon>
        <taxon>Fungi</taxon>
        <taxon>Dikarya</taxon>
        <taxon>Ascomycota</taxon>
        <taxon>Pezizomycotina</taxon>
        <taxon>Dothideomycetes</taxon>
        <taxon>Dothideomycetidae</taxon>
        <taxon>Mycosphaerellales</taxon>
        <taxon>Extremaceae</taxon>
        <taxon>Vermiconidia</taxon>
    </lineage>
</organism>
<sequence length="230" mass="25388">MDRPSDSQRPGRKGGAAKDVTSLSAKSLYLILYNLVSAVLWAFVLGKVTMTASSGGTRKVYVNVGEYAKWTQTLAGLEILHSLVGVVRSPILTTVMQVASRFLLVWGVVDTFPAVAQSSFAYSTMLLAWSATEVIRYSYFAVNIAYGKVPAALTWLRYNTFFVLYPMGISSECWLIWLATGPARRRFGDVGPWSLFAILGAYVPGSYILFTHMMAQRRKVMRGSGAKKSR</sequence>